<dbReference type="Gene3D" id="1.20.1280.290">
    <property type="match status" value="1"/>
</dbReference>
<evidence type="ECO:0000256" key="5">
    <source>
        <dbReference type="SAM" id="Phobius"/>
    </source>
</evidence>
<evidence type="ECO:0000256" key="1">
    <source>
        <dbReference type="ARBA" id="ARBA00004141"/>
    </source>
</evidence>
<feature type="transmembrane region" description="Helical" evidence="5">
    <location>
        <begin position="38"/>
        <end position="56"/>
    </location>
</feature>
<dbReference type="NCBIfam" id="NF037968">
    <property type="entry name" value="SemiSWEET_2"/>
    <property type="match status" value="1"/>
</dbReference>
<evidence type="ECO:0000313" key="6">
    <source>
        <dbReference type="EMBL" id="EMG39005.1"/>
    </source>
</evidence>
<keyword evidence="2 5" id="KW-0812">Transmembrane</keyword>
<comment type="caution">
    <text evidence="6">The sequence shown here is derived from an EMBL/GenBank/DDBJ whole genome shotgun (WGS) entry which is preliminary data.</text>
</comment>
<evidence type="ECO:0000313" key="7">
    <source>
        <dbReference type="Proteomes" id="UP000011922"/>
    </source>
</evidence>
<comment type="subcellular location">
    <subcellularLocation>
        <location evidence="1">Membrane</location>
        <topology evidence="1">Multi-pass membrane protein</topology>
    </subcellularLocation>
</comment>
<dbReference type="Pfam" id="PF04193">
    <property type="entry name" value="PQ-loop"/>
    <property type="match status" value="1"/>
</dbReference>
<evidence type="ECO:0000256" key="4">
    <source>
        <dbReference type="ARBA" id="ARBA00023136"/>
    </source>
</evidence>
<dbReference type="RefSeq" id="WP_005984006.1">
    <property type="nucleotide sequence ID" value="NZ_AOSV01000003.1"/>
</dbReference>
<protein>
    <recommendedName>
        <fullName evidence="8">MtN3 and saliva related transmembrane protein</fullName>
    </recommendedName>
</protein>
<keyword evidence="4 5" id="KW-0472">Membrane</keyword>
<dbReference type="Proteomes" id="UP000011922">
    <property type="component" value="Unassembled WGS sequence"/>
</dbReference>
<evidence type="ECO:0008006" key="8">
    <source>
        <dbReference type="Google" id="ProtNLM"/>
    </source>
</evidence>
<dbReference type="OrthoDB" id="122062at2"/>
<organism evidence="6 7">
    <name type="scientific">Desulfocurvibacter africanus PCS</name>
    <dbReference type="NCBI Taxonomy" id="1262666"/>
    <lineage>
        <taxon>Bacteria</taxon>
        <taxon>Pseudomonadati</taxon>
        <taxon>Thermodesulfobacteriota</taxon>
        <taxon>Desulfovibrionia</taxon>
        <taxon>Desulfovibrionales</taxon>
        <taxon>Desulfovibrionaceae</taxon>
        <taxon>Desulfocurvibacter</taxon>
    </lineage>
</organism>
<name>M5PYD8_DESAF</name>
<proteinExistence type="predicted"/>
<dbReference type="PATRIC" id="fig|1262666.3.peg.648"/>
<dbReference type="EMBL" id="AOSV01000003">
    <property type="protein sequence ID" value="EMG39005.1"/>
    <property type="molecule type" value="Genomic_DNA"/>
</dbReference>
<gene>
    <name evidence="6" type="ORF">PCS_00647</name>
</gene>
<accession>M5PYD8</accession>
<dbReference type="InterPro" id="IPR047662">
    <property type="entry name" value="SemiSWEET"/>
</dbReference>
<dbReference type="InterPro" id="IPR006603">
    <property type="entry name" value="PQ-loop_rpt"/>
</dbReference>
<keyword evidence="3 5" id="KW-1133">Transmembrane helix</keyword>
<evidence type="ECO:0000256" key="3">
    <source>
        <dbReference type="ARBA" id="ARBA00022989"/>
    </source>
</evidence>
<dbReference type="SMART" id="SM00679">
    <property type="entry name" value="CTNS"/>
    <property type="match status" value="1"/>
</dbReference>
<feature type="transmembrane region" description="Helical" evidence="5">
    <location>
        <begin position="62"/>
        <end position="82"/>
    </location>
</feature>
<evidence type="ECO:0000256" key="2">
    <source>
        <dbReference type="ARBA" id="ARBA00022692"/>
    </source>
</evidence>
<dbReference type="GO" id="GO:0051119">
    <property type="term" value="F:sugar transmembrane transporter activity"/>
    <property type="evidence" value="ECO:0007669"/>
    <property type="project" value="InterPro"/>
</dbReference>
<sequence>MNSIDWVEALGLLAGAQTTIAFLPQALKVWRAKSADDISLATFLIFCSGVTCWFFYGLFIDSLSVILANAVTLVLAAAIVWLKVKYTRRKSMGASCSPDESR</sequence>
<dbReference type="GO" id="GO:0016020">
    <property type="term" value="C:membrane"/>
    <property type="evidence" value="ECO:0007669"/>
    <property type="project" value="UniProtKB-SubCell"/>
</dbReference>
<dbReference type="AlphaFoldDB" id="M5PYD8"/>
<reference evidence="6 7" key="1">
    <citation type="journal article" date="2013" name="Genome Announc.">
        <title>Draft Genome Sequence for Desulfovibrio africanus Strain PCS.</title>
        <authorList>
            <person name="Brown S.D."/>
            <person name="Utturkar S.M."/>
            <person name="Arkin A.P."/>
            <person name="Deutschbauer A.M."/>
            <person name="Elias D.A."/>
            <person name="Hazen T.C."/>
            <person name="Chakraborty R."/>
        </authorList>
    </citation>
    <scope>NUCLEOTIDE SEQUENCE [LARGE SCALE GENOMIC DNA]</scope>
    <source>
        <strain evidence="6 7">PCS</strain>
    </source>
</reference>